<organism evidence="1 2">
    <name type="scientific">Pangasianodon gigas</name>
    <name type="common">Mekong giant catfish</name>
    <name type="synonym">Pangasius gigas</name>
    <dbReference type="NCBI Taxonomy" id="30993"/>
    <lineage>
        <taxon>Eukaryota</taxon>
        <taxon>Metazoa</taxon>
        <taxon>Chordata</taxon>
        <taxon>Craniata</taxon>
        <taxon>Vertebrata</taxon>
        <taxon>Euteleostomi</taxon>
        <taxon>Actinopterygii</taxon>
        <taxon>Neopterygii</taxon>
        <taxon>Teleostei</taxon>
        <taxon>Ostariophysi</taxon>
        <taxon>Siluriformes</taxon>
        <taxon>Pangasiidae</taxon>
        <taxon>Pangasianodon</taxon>
    </lineage>
</organism>
<accession>A0ACC5XQ85</accession>
<name>A0ACC5XQ85_PANGG</name>
<comment type="caution">
    <text evidence="1">The sequence shown here is derived from an EMBL/GenBank/DDBJ whole genome shotgun (WGS) entry which is preliminary data.</text>
</comment>
<proteinExistence type="predicted"/>
<protein>
    <submittedName>
        <fullName evidence="1">Uncharacterized protein</fullName>
    </submittedName>
</protein>
<dbReference type="Proteomes" id="UP000829447">
    <property type="component" value="Linkage Group LG24"/>
</dbReference>
<evidence type="ECO:0000313" key="2">
    <source>
        <dbReference type="Proteomes" id="UP000829447"/>
    </source>
</evidence>
<sequence>MSRSVLLLLLLGCWMCASFSTAFRMERSERCLCKKFYRVRPINIMKWTLYPPSASCRAYEIVVSLKTGRKLCLHPDSKPWKLIMSGERGPI</sequence>
<reference evidence="1 2" key="1">
    <citation type="journal article" date="2022" name="bioRxiv">
        <title>An ancient truncated duplication of the anti-Mullerian hormone receptor type 2 gene is a potential conserved master sex determinant in the Pangasiidae catfish family.</title>
        <authorList>
            <person name="Wen M."/>
            <person name="Pan Q."/>
            <person name="Jouanno E."/>
            <person name="Montfort J."/>
            <person name="Zahm M."/>
            <person name="Cabau C."/>
            <person name="Klopp C."/>
            <person name="Iampietro C."/>
            <person name="Roques C."/>
            <person name="Bouchez O."/>
            <person name="Castinel A."/>
            <person name="Donnadieu C."/>
            <person name="Parrinello H."/>
            <person name="Poncet C."/>
            <person name="Belmonte E."/>
            <person name="Gautier V."/>
            <person name="Avarre J.-C."/>
            <person name="Dugue R."/>
            <person name="Gustiano R."/>
            <person name="Ha T.T.T."/>
            <person name="Campet M."/>
            <person name="Sriphairoj K."/>
            <person name="Ribolli J."/>
            <person name="de Almeida F.L."/>
            <person name="Desvignes T."/>
            <person name="Postlethwait J.H."/>
            <person name="Bucao C.F."/>
            <person name="Robinson-Rechavi M."/>
            <person name="Bobe J."/>
            <person name="Herpin A."/>
            <person name="Guiguen Y."/>
        </authorList>
    </citation>
    <scope>NUCLEOTIDE SEQUENCE [LARGE SCALE GENOMIC DNA]</scope>
    <source>
        <strain evidence="1">YG-Dec2019</strain>
    </source>
</reference>
<gene>
    <name evidence="1" type="ORF">PGIGA_G00149300</name>
</gene>
<keyword evidence="2" id="KW-1185">Reference proteome</keyword>
<evidence type="ECO:0000313" key="1">
    <source>
        <dbReference type="EMBL" id="MCI4392730.1"/>
    </source>
</evidence>
<dbReference type="EMBL" id="CM040477">
    <property type="protein sequence ID" value="MCI4392730.1"/>
    <property type="molecule type" value="Genomic_DNA"/>
</dbReference>